<feature type="region of interest" description="Disordered" evidence="1">
    <location>
        <begin position="42"/>
        <end position="108"/>
    </location>
</feature>
<evidence type="ECO:0000313" key="2">
    <source>
        <dbReference type="EMBL" id="RLN30344.1"/>
    </source>
</evidence>
<keyword evidence="3" id="KW-1185">Reference proteome</keyword>
<sequence>MRGRIWRASPLFDEEFLPLEIWDDDEDGDFLVADIPPPPARRSCYVPGRRSVAGTPSHLGTLQRRRNSVDMPQRLPACASMGRGEDGIFGRHSGTTTTGVPSGRRRRR</sequence>
<gene>
    <name evidence="2" type="ORF">C2845_PM05G08800</name>
</gene>
<evidence type="ECO:0000313" key="3">
    <source>
        <dbReference type="Proteomes" id="UP000275267"/>
    </source>
</evidence>
<protein>
    <submittedName>
        <fullName evidence="2">Ankyrin repeat domain-containing protein 13B-like</fullName>
    </submittedName>
</protein>
<organism evidence="2 3">
    <name type="scientific">Panicum miliaceum</name>
    <name type="common">Proso millet</name>
    <name type="synonym">Broomcorn millet</name>
    <dbReference type="NCBI Taxonomy" id="4540"/>
    <lineage>
        <taxon>Eukaryota</taxon>
        <taxon>Viridiplantae</taxon>
        <taxon>Streptophyta</taxon>
        <taxon>Embryophyta</taxon>
        <taxon>Tracheophyta</taxon>
        <taxon>Spermatophyta</taxon>
        <taxon>Magnoliopsida</taxon>
        <taxon>Liliopsida</taxon>
        <taxon>Poales</taxon>
        <taxon>Poaceae</taxon>
        <taxon>PACMAD clade</taxon>
        <taxon>Panicoideae</taxon>
        <taxon>Panicodae</taxon>
        <taxon>Paniceae</taxon>
        <taxon>Panicinae</taxon>
        <taxon>Panicum</taxon>
        <taxon>Panicum sect. Panicum</taxon>
    </lineage>
</organism>
<dbReference type="OrthoDB" id="1585644at2759"/>
<name>A0A3L6T4N0_PANMI</name>
<dbReference type="AlphaFoldDB" id="A0A3L6T4N0"/>
<comment type="caution">
    <text evidence="2">The sequence shown here is derived from an EMBL/GenBank/DDBJ whole genome shotgun (WGS) entry which is preliminary data.</text>
</comment>
<accession>A0A3L6T4N0</accession>
<evidence type="ECO:0000256" key="1">
    <source>
        <dbReference type="SAM" id="MobiDB-lite"/>
    </source>
</evidence>
<proteinExistence type="predicted"/>
<dbReference type="EMBL" id="PQIB02000003">
    <property type="protein sequence ID" value="RLN30344.1"/>
    <property type="molecule type" value="Genomic_DNA"/>
</dbReference>
<dbReference type="STRING" id="4540.A0A3L6T4N0"/>
<dbReference type="Proteomes" id="UP000275267">
    <property type="component" value="Unassembled WGS sequence"/>
</dbReference>
<reference evidence="3" key="1">
    <citation type="journal article" date="2019" name="Nat. Commun.">
        <title>The genome of broomcorn millet.</title>
        <authorList>
            <person name="Zou C."/>
            <person name="Miki D."/>
            <person name="Li D."/>
            <person name="Tang Q."/>
            <person name="Xiao L."/>
            <person name="Rajput S."/>
            <person name="Deng P."/>
            <person name="Jia W."/>
            <person name="Huang R."/>
            <person name="Zhang M."/>
            <person name="Sun Y."/>
            <person name="Hu J."/>
            <person name="Fu X."/>
            <person name="Schnable P.S."/>
            <person name="Li F."/>
            <person name="Zhang H."/>
            <person name="Feng B."/>
            <person name="Zhu X."/>
            <person name="Liu R."/>
            <person name="Schnable J.C."/>
            <person name="Zhu J.-K."/>
            <person name="Zhang H."/>
        </authorList>
    </citation>
    <scope>NUCLEOTIDE SEQUENCE [LARGE SCALE GENOMIC DNA]</scope>
</reference>